<evidence type="ECO:0000313" key="2">
    <source>
        <dbReference type="Proteomes" id="UP000078520"/>
    </source>
</evidence>
<dbReference type="RefSeq" id="WP_064208399.1">
    <property type="nucleotide sequence ID" value="NZ_CANCWJ010000001.1"/>
</dbReference>
<gene>
    <name evidence="1" type="ORF">A3O14_07575</name>
</gene>
<dbReference type="AlphaFoldDB" id="A0A179C311"/>
<dbReference type="InterPro" id="IPR013324">
    <property type="entry name" value="RNA_pol_sigma_r3/r4-like"/>
</dbReference>
<dbReference type="EMBL" id="LVKI01000052">
    <property type="protein sequence ID" value="OAQ06717.1"/>
    <property type="molecule type" value="Genomic_DNA"/>
</dbReference>
<comment type="caution">
    <text evidence="1">The sequence shown here is derived from an EMBL/GenBank/DDBJ whole genome shotgun (WGS) entry which is preliminary data.</text>
</comment>
<dbReference type="SUPFAM" id="SSF88659">
    <property type="entry name" value="Sigma3 and sigma4 domains of RNA polymerase sigma factors"/>
    <property type="match status" value="1"/>
</dbReference>
<protein>
    <submittedName>
        <fullName evidence="1">Uncharacterized protein</fullName>
    </submittedName>
</protein>
<accession>A0A179C311</accession>
<name>A0A179C311_9LACO</name>
<reference evidence="2" key="1">
    <citation type="submission" date="2016-03" db="EMBL/GenBank/DDBJ databases">
        <authorList>
            <person name="Johnson T.J."/>
            <person name="Youmans B."/>
            <person name="Case K."/>
            <person name="Noll S."/>
        </authorList>
    </citation>
    <scope>NUCLEOTIDE SEQUENCE [LARGE SCALE GENOMIC DNA]</scope>
    <source>
        <strain evidence="2">UMNLAv8</strain>
    </source>
</reference>
<dbReference type="InterPro" id="IPR036388">
    <property type="entry name" value="WH-like_DNA-bd_sf"/>
</dbReference>
<sequence length="141" mass="16882">MTFTKQEKQTYDNVRKFFKTDFERYCQLAELADLKSVNYDGIANRNNTNHQENKVITAVYCKNIVETVKNIVERMRDDRYKKFIQYRFFEHLSIWQISQKLQYSETTIKTTIARNACLLFADMLAMVTDIDLRKDDDNESH</sequence>
<evidence type="ECO:0000313" key="1">
    <source>
        <dbReference type="EMBL" id="OAQ06717.1"/>
    </source>
</evidence>
<proteinExistence type="predicted"/>
<organism evidence="1 2">
    <name type="scientific">Ligilactobacillus aviarius</name>
    <dbReference type="NCBI Taxonomy" id="1606"/>
    <lineage>
        <taxon>Bacteria</taxon>
        <taxon>Bacillati</taxon>
        <taxon>Bacillota</taxon>
        <taxon>Bacilli</taxon>
        <taxon>Lactobacillales</taxon>
        <taxon>Lactobacillaceae</taxon>
        <taxon>Ligilactobacillus</taxon>
    </lineage>
</organism>
<dbReference type="Proteomes" id="UP000078520">
    <property type="component" value="Unassembled WGS sequence"/>
</dbReference>
<dbReference type="Gene3D" id="1.10.10.10">
    <property type="entry name" value="Winged helix-like DNA-binding domain superfamily/Winged helix DNA-binding domain"/>
    <property type="match status" value="1"/>
</dbReference>